<keyword evidence="1" id="KW-0732">Signal</keyword>
<organism evidence="2 3">
    <name type="scientific">Monosiga brevicollis</name>
    <name type="common">Choanoflagellate</name>
    <dbReference type="NCBI Taxonomy" id="81824"/>
    <lineage>
        <taxon>Eukaryota</taxon>
        <taxon>Choanoflagellata</taxon>
        <taxon>Craspedida</taxon>
        <taxon>Salpingoecidae</taxon>
        <taxon>Monosiga</taxon>
    </lineage>
</organism>
<reference evidence="2 3" key="1">
    <citation type="journal article" date="2008" name="Nature">
        <title>The genome of the choanoflagellate Monosiga brevicollis and the origin of metazoans.</title>
        <authorList>
            <consortium name="JGI Sequencing"/>
            <person name="King N."/>
            <person name="Westbrook M.J."/>
            <person name="Young S.L."/>
            <person name="Kuo A."/>
            <person name="Abedin M."/>
            <person name="Chapman J."/>
            <person name="Fairclough S."/>
            <person name="Hellsten U."/>
            <person name="Isogai Y."/>
            <person name="Letunic I."/>
            <person name="Marr M."/>
            <person name="Pincus D."/>
            <person name="Putnam N."/>
            <person name="Rokas A."/>
            <person name="Wright K.J."/>
            <person name="Zuzow R."/>
            <person name="Dirks W."/>
            <person name="Good M."/>
            <person name="Goodstein D."/>
            <person name="Lemons D."/>
            <person name="Li W."/>
            <person name="Lyons J.B."/>
            <person name="Morris A."/>
            <person name="Nichols S."/>
            <person name="Richter D.J."/>
            <person name="Salamov A."/>
            <person name="Bork P."/>
            <person name="Lim W.A."/>
            <person name="Manning G."/>
            <person name="Miller W.T."/>
            <person name="McGinnis W."/>
            <person name="Shapiro H."/>
            <person name="Tjian R."/>
            <person name="Grigoriev I.V."/>
            <person name="Rokhsar D."/>
        </authorList>
    </citation>
    <scope>NUCLEOTIDE SEQUENCE [LARGE SCALE GENOMIC DNA]</scope>
    <source>
        <strain evidence="3">MX1 / ATCC 50154</strain>
    </source>
</reference>
<dbReference type="GeneID" id="5891107"/>
<evidence type="ECO:0000313" key="3">
    <source>
        <dbReference type="Proteomes" id="UP000001357"/>
    </source>
</evidence>
<evidence type="ECO:0000313" key="2">
    <source>
        <dbReference type="EMBL" id="EDQ89338.1"/>
    </source>
</evidence>
<name>A9UZB3_MONBE</name>
<sequence length="365" mass="39319">MQRAIASMAVLLVLLAVLSAAGAVRGVGATGGQGAEAGVGTNRPSLIRFEQELLPQWLAQHAIGPLGQYRFAVSEKEPHFYGITDVVHLLHFVNQLQNWTAEQRAHVADQIQGFQNSTGFYRLAGLETTSCGYQPWHASAYGASALALLDTRPRYNNTLYAALARNSSTWAPTFDALYNVDPGLGCGSIHDCAHKIVAIPAVLTAESGLTVYGDFLTWWNNWLFAKLDPVTGALCPAAQKALHGEGVCLGSGAAAHFMLNFENRYPWPYPNATRSFALSQQLASGLWSPPTSWLNVDGVFLATRSNSSYLDQDAAHWPAVRKACTTFVAAAAALLNNATLVLGELSLISTHSLPGWFRQPLVSPL</sequence>
<dbReference type="Proteomes" id="UP000001357">
    <property type="component" value="Unassembled WGS sequence"/>
</dbReference>
<feature type="chain" id="PRO_5002742480" description="Phospholipase B-like" evidence="1">
    <location>
        <begin position="24"/>
        <end position="365"/>
    </location>
</feature>
<dbReference type="EMBL" id="CH991551">
    <property type="protein sequence ID" value="EDQ89338.1"/>
    <property type="molecule type" value="Genomic_DNA"/>
</dbReference>
<gene>
    <name evidence="2" type="ORF">MONBRDRAFT_25402</name>
</gene>
<evidence type="ECO:0000256" key="1">
    <source>
        <dbReference type="SAM" id="SignalP"/>
    </source>
</evidence>
<keyword evidence="3" id="KW-1185">Reference proteome</keyword>
<evidence type="ECO:0008006" key="4">
    <source>
        <dbReference type="Google" id="ProtNLM"/>
    </source>
</evidence>
<feature type="signal peptide" evidence="1">
    <location>
        <begin position="1"/>
        <end position="23"/>
    </location>
</feature>
<dbReference type="InParanoid" id="A9UZB3"/>
<dbReference type="RefSeq" id="XP_001745914.1">
    <property type="nucleotide sequence ID" value="XM_001745862.1"/>
</dbReference>
<dbReference type="OMA" id="EDWATTI"/>
<dbReference type="AlphaFoldDB" id="A9UZB3"/>
<protein>
    <recommendedName>
        <fullName evidence="4">Phospholipase B-like</fullName>
    </recommendedName>
</protein>
<proteinExistence type="predicted"/>
<accession>A9UZB3</accession>
<dbReference type="KEGG" id="mbr:MONBRDRAFT_25402"/>